<keyword evidence="7" id="KW-0732">Signal</keyword>
<evidence type="ECO:0000256" key="6">
    <source>
        <dbReference type="ARBA" id="ARBA00023180"/>
    </source>
</evidence>
<evidence type="ECO:0000256" key="3">
    <source>
        <dbReference type="ARBA" id="ARBA00022759"/>
    </source>
</evidence>
<dbReference type="SUPFAM" id="SSF48537">
    <property type="entry name" value="Phospholipase C/P1 nuclease"/>
    <property type="match status" value="1"/>
</dbReference>
<keyword evidence="4" id="KW-0378">Hydrolase</keyword>
<evidence type="ECO:0000313" key="9">
    <source>
        <dbReference type="Proteomes" id="UP001156601"/>
    </source>
</evidence>
<feature type="signal peptide" evidence="7">
    <location>
        <begin position="1"/>
        <end position="21"/>
    </location>
</feature>
<feature type="chain" id="PRO_5041331870" evidence="7">
    <location>
        <begin position="22"/>
        <end position="260"/>
    </location>
</feature>
<keyword evidence="2" id="KW-0479">Metal-binding</keyword>
<dbReference type="GO" id="GO:0046872">
    <property type="term" value="F:metal ion binding"/>
    <property type="evidence" value="ECO:0007669"/>
    <property type="project" value="UniProtKB-KW"/>
</dbReference>
<evidence type="ECO:0000256" key="2">
    <source>
        <dbReference type="ARBA" id="ARBA00022723"/>
    </source>
</evidence>
<dbReference type="AlphaFoldDB" id="A0AA37WGW5"/>
<evidence type="ECO:0000313" key="8">
    <source>
        <dbReference type="EMBL" id="GLR69198.1"/>
    </source>
</evidence>
<evidence type="ECO:0000256" key="5">
    <source>
        <dbReference type="ARBA" id="ARBA00023157"/>
    </source>
</evidence>
<gene>
    <name evidence="8" type="ORF">GCM10007852_01060</name>
</gene>
<dbReference type="GO" id="GO:0006308">
    <property type="term" value="P:DNA catabolic process"/>
    <property type="evidence" value="ECO:0007669"/>
    <property type="project" value="InterPro"/>
</dbReference>
<dbReference type="GO" id="GO:0016788">
    <property type="term" value="F:hydrolase activity, acting on ester bonds"/>
    <property type="evidence" value="ECO:0007669"/>
    <property type="project" value="InterPro"/>
</dbReference>
<dbReference type="PANTHER" id="PTHR33146:SF26">
    <property type="entry name" value="ENDONUCLEASE 4"/>
    <property type="match status" value="1"/>
</dbReference>
<dbReference type="EMBL" id="BSOT01000002">
    <property type="protein sequence ID" value="GLR69198.1"/>
    <property type="molecule type" value="Genomic_DNA"/>
</dbReference>
<dbReference type="RefSeq" id="WP_284215525.1">
    <property type="nucleotide sequence ID" value="NZ_BSOT01000002.1"/>
</dbReference>
<keyword evidence="3 8" id="KW-0255">Endonuclease</keyword>
<reference evidence="8" key="2">
    <citation type="submission" date="2023-01" db="EMBL/GenBank/DDBJ databases">
        <title>Draft genome sequence of Agaribacter marinus strain NBRC 110023.</title>
        <authorList>
            <person name="Sun Q."/>
            <person name="Mori K."/>
        </authorList>
    </citation>
    <scope>NUCLEOTIDE SEQUENCE</scope>
    <source>
        <strain evidence="8">NBRC 110023</strain>
    </source>
</reference>
<organism evidence="8 9">
    <name type="scientific">Agaribacter marinus</name>
    <dbReference type="NCBI Taxonomy" id="1431249"/>
    <lineage>
        <taxon>Bacteria</taxon>
        <taxon>Pseudomonadati</taxon>
        <taxon>Pseudomonadota</taxon>
        <taxon>Gammaproteobacteria</taxon>
        <taxon>Alteromonadales</taxon>
        <taxon>Alteromonadaceae</taxon>
        <taxon>Agaribacter</taxon>
    </lineage>
</organism>
<dbReference type="Proteomes" id="UP001156601">
    <property type="component" value="Unassembled WGS sequence"/>
</dbReference>
<keyword evidence="1" id="KW-0540">Nuclease</keyword>
<sequence length="260" mass="29306">MKFKLLASAILLCIGTQQAYAWGQTGHRITGKLAENYLSDEARIWVMEILPNESLAEASTYADEMRSSPDEFWQKVAGPYHYVSVPKGKKYVEVGSPPNGDAVSALNSFTSTLKDPKASLEAKQLALRFAIHIIGDLHQPLHAGNGTDRGGNDVKLEFFWEDSNLHRVWDSGLLDRRKLSFSEWSEWLGKKITPEDVSKWTTTDPTVYIEESIAIRDTIYPDGDKLSWQYLYDHLPTAKQRLKMAGVRIAAYLNEIAAEK</sequence>
<keyword evidence="9" id="KW-1185">Reference proteome</keyword>
<dbReference type="Pfam" id="PF02265">
    <property type="entry name" value="S1-P1_nuclease"/>
    <property type="match status" value="1"/>
</dbReference>
<protein>
    <submittedName>
        <fullName evidence="8">Endonuclease</fullName>
    </submittedName>
</protein>
<accession>A0AA37WGW5</accession>
<evidence type="ECO:0000256" key="4">
    <source>
        <dbReference type="ARBA" id="ARBA00022801"/>
    </source>
</evidence>
<dbReference type="CDD" id="cd11010">
    <property type="entry name" value="S1-P1_nuclease"/>
    <property type="match status" value="1"/>
</dbReference>
<dbReference type="Gene3D" id="1.10.575.10">
    <property type="entry name" value="P1 Nuclease"/>
    <property type="match status" value="1"/>
</dbReference>
<comment type="caution">
    <text evidence="8">The sequence shown here is derived from an EMBL/GenBank/DDBJ whole genome shotgun (WGS) entry which is preliminary data.</text>
</comment>
<keyword evidence="5" id="KW-1015">Disulfide bond</keyword>
<proteinExistence type="predicted"/>
<name>A0AA37WGW5_9ALTE</name>
<dbReference type="InterPro" id="IPR003154">
    <property type="entry name" value="S1/P1nuclease"/>
</dbReference>
<evidence type="ECO:0000256" key="7">
    <source>
        <dbReference type="SAM" id="SignalP"/>
    </source>
</evidence>
<reference evidence="8" key="1">
    <citation type="journal article" date="2014" name="Int. J. Syst. Evol. Microbiol.">
        <title>Complete genome sequence of Corynebacterium casei LMG S-19264T (=DSM 44701T), isolated from a smear-ripened cheese.</title>
        <authorList>
            <consortium name="US DOE Joint Genome Institute (JGI-PGF)"/>
            <person name="Walter F."/>
            <person name="Albersmeier A."/>
            <person name="Kalinowski J."/>
            <person name="Ruckert C."/>
        </authorList>
    </citation>
    <scope>NUCLEOTIDE SEQUENCE</scope>
    <source>
        <strain evidence="8">NBRC 110023</strain>
    </source>
</reference>
<dbReference type="PANTHER" id="PTHR33146">
    <property type="entry name" value="ENDONUCLEASE 4"/>
    <property type="match status" value="1"/>
</dbReference>
<dbReference type="GO" id="GO:0003676">
    <property type="term" value="F:nucleic acid binding"/>
    <property type="evidence" value="ECO:0007669"/>
    <property type="project" value="InterPro"/>
</dbReference>
<evidence type="ECO:0000256" key="1">
    <source>
        <dbReference type="ARBA" id="ARBA00022722"/>
    </source>
</evidence>
<dbReference type="InterPro" id="IPR008947">
    <property type="entry name" value="PLipase_C/P1_nuclease_dom_sf"/>
</dbReference>
<keyword evidence="6" id="KW-0325">Glycoprotein</keyword>
<dbReference type="GO" id="GO:0004519">
    <property type="term" value="F:endonuclease activity"/>
    <property type="evidence" value="ECO:0007669"/>
    <property type="project" value="UniProtKB-KW"/>
</dbReference>